<protein>
    <submittedName>
        <fullName evidence="3">Uncharacterized protein</fullName>
    </submittedName>
</protein>
<reference evidence="3 4" key="1">
    <citation type="submission" date="2017-06" db="EMBL/GenBank/DDBJ databases">
        <title>Complete genome of Helicobacter apodemus.</title>
        <authorList>
            <person name="Cho S."/>
        </authorList>
    </citation>
    <scope>NUCLEOTIDE SEQUENCE [LARGE SCALE GENOMIC DNA]</scope>
    <source>
        <strain evidence="3">SCJK1</strain>
        <strain evidence="4">SNUVETPUB-15-01</strain>
    </source>
</reference>
<evidence type="ECO:0000313" key="2">
    <source>
        <dbReference type="EMBL" id="AWI34398.1"/>
    </source>
</evidence>
<keyword evidence="1" id="KW-0732">Signal</keyword>
<dbReference type="Proteomes" id="UP000244890">
    <property type="component" value="Chromosome"/>
</dbReference>
<dbReference type="EMBL" id="CP021886">
    <property type="protein sequence ID" value="AWI34398.1"/>
    <property type="molecule type" value="Genomic_DNA"/>
</dbReference>
<evidence type="ECO:0000256" key="1">
    <source>
        <dbReference type="SAM" id="SignalP"/>
    </source>
</evidence>
<sequence length="193" mass="22545">MKKLFNVMAILSFLSMVAFAEDFLAKVTNGALSDYDEGVRLLSAEEEGKVVGGIYIYRPFDRRISNYGFPVRYTVYGEIDLFGDKVNRNNPIEVLKFKRDTYQNGRHLGLRQEYRPQARSDAIGVTWGQVKQIYVQSNYHYSRSVPFNHKYTYSVFYTLVGSNKLYEAYTKKARDLANFYQFRAKHALDSKRY</sequence>
<feature type="chain" id="PRO_5036323900" evidence="1">
    <location>
        <begin position="21"/>
        <end position="193"/>
    </location>
</feature>
<feature type="signal peptide" evidence="1">
    <location>
        <begin position="1"/>
        <end position="20"/>
    </location>
</feature>
<dbReference type="KEGG" id="had:CDV25_06605"/>
<dbReference type="EMBL" id="CP021886">
    <property type="protein sequence ID" value="AWI34468.1"/>
    <property type="molecule type" value="Genomic_DNA"/>
</dbReference>
<evidence type="ECO:0000313" key="4">
    <source>
        <dbReference type="Proteomes" id="UP000244890"/>
    </source>
</evidence>
<evidence type="ECO:0000313" key="3">
    <source>
        <dbReference type="EMBL" id="AWI34468.1"/>
    </source>
</evidence>
<dbReference type="RefSeq" id="WP_108911218.1">
    <property type="nucleotide sequence ID" value="NZ_CP021886.1"/>
</dbReference>
<name>A0A2U8FEM3_9HELI</name>
<gene>
    <name evidence="2" type="ORF">CDV25_06215</name>
    <name evidence="3" type="ORF">CDV25_06605</name>
</gene>
<dbReference type="OrthoDB" id="5323916at2"/>
<accession>A0A2U8FEM3</accession>
<proteinExistence type="predicted"/>
<organism evidence="3 4">
    <name type="scientific">Helicobacter apodemus</name>
    <dbReference type="NCBI Taxonomy" id="135569"/>
    <lineage>
        <taxon>Bacteria</taxon>
        <taxon>Pseudomonadati</taxon>
        <taxon>Campylobacterota</taxon>
        <taxon>Epsilonproteobacteria</taxon>
        <taxon>Campylobacterales</taxon>
        <taxon>Helicobacteraceae</taxon>
        <taxon>Helicobacter</taxon>
    </lineage>
</organism>
<dbReference type="AlphaFoldDB" id="A0A2U8FEM3"/>
<dbReference type="KEGG" id="had:CDV25_06215"/>